<protein>
    <recommendedName>
        <fullName evidence="2">Hydrolase</fullName>
    </recommendedName>
</protein>
<dbReference type="EMBL" id="UINC01120860">
    <property type="protein sequence ID" value="SVC95613.1"/>
    <property type="molecule type" value="Genomic_DNA"/>
</dbReference>
<name>A0A382RD29_9ZZZZ</name>
<feature type="non-terminal residue" evidence="1">
    <location>
        <position position="1"/>
    </location>
</feature>
<accession>A0A382RD29</accession>
<evidence type="ECO:0000313" key="1">
    <source>
        <dbReference type="EMBL" id="SVC95613.1"/>
    </source>
</evidence>
<gene>
    <name evidence="1" type="ORF">METZ01_LOCUS348467</name>
</gene>
<organism evidence="1">
    <name type="scientific">marine metagenome</name>
    <dbReference type="NCBI Taxonomy" id="408172"/>
    <lineage>
        <taxon>unclassified sequences</taxon>
        <taxon>metagenomes</taxon>
        <taxon>ecological metagenomes</taxon>
    </lineage>
</organism>
<proteinExistence type="predicted"/>
<evidence type="ECO:0008006" key="2">
    <source>
        <dbReference type="Google" id="ProtNLM"/>
    </source>
</evidence>
<dbReference type="AlphaFoldDB" id="A0A382RD29"/>
<reference evidence="1" key="1">
    <citation type="submission" date="2018-05" db="EMBL/GenBank/DDBJ databases">
        <authorList>
            <person name="Lanie J.A."/>
            <person name="Ng W.-L."/>
            <person name="Kazmierczak K.M."/>
            <person name="Andrzejewski T.M."/>
            <person name="Davidsen T.M."/>
            <person name="Wayne K.J."/>
            <person name="Tettelin H."/>
            <person name="Glass J.I."/>
            <person name="Rusch D."/>
            <person name="Podicherti R."/>
            <person name="Tsui H.-C.T."/>
            <person name="Winkler M.E."/>
        </authorList>
    </citation>
    <scope>NUCLEOTIDE SEQUENCE</scope>
</reference>
<sequence>SLVHMDNFWEFDDSSTAVTAWNVRKEGVTREFTISGVPVLPGSYDWHELSLNYNSDNSAPRTVGFRLQKSGFFGGHLLQYGPTAGFRRGETLNARFRWTRNHIDLPMGTVVTNLVSSRVAYNFSTRVFTQGLVQYNDSVNLWSVNLRLGWLQAANTGFFLVYNDTDGLGDFVPNGSGRSLILKYSRLFDLLQ</sequence>